<keyword evidence="3" id="KW-1185">Reference proteome</keyword>
<name>E3H769_ILYPC</name>
<dbReference type="InterPro" id="IPR006750">
    <property type="entry name" value="YdcZ"/>
</dbReference>
<sequence>MNYHIGNIITGGLISLLIFSNGILSKFVGDSEAVFIVHTLAFLSILVVKIFTKSKIEKFPAELYLYTGGILSIFIILLESVTMKKIGVSLTVLFLIIGQLTSSLTIDHFGLFGRSSHKFPLKKTMGLMLIFIGIIIINV</sequence>
<organism evidence="2 3">
    <name type="scientific">Ilyobacter polytropus (strain ATCC 51220 / DSM 2926 / LMG 16218 / CuHBu1)</name>
    <dbReference type="NCBI Taxonomy" id="572544"/>
    <lineage>
        <taxon>Bacteria</taxon>
        <taxon>Fusobacteriati</taxon>
        <taxon>Fusobacteriota</taxon>
        <taxon>Fusobacteriia</taxon>
        <taxon>Fusobacteriales</taxon>
        <taxon>Fusobacteriaceae</taxon>
        <taxon>Ilyobacter</taxon>
    </lineage>
</organism>
<dbReference type="PANTHER" id="PTHR34821:SF2">
    <property type="entry name" value="INNER MEMBRANE PROTEIN YDCZ"/>
    <property type="match status" value="1"/>
</dbReference>
<dbReference type="GO" id="GO:0005886">
    <property type="term" value="C:plasma membrane"/>
    <property type="evidence" value="ECO:0007669"/>
    <property type="project" value="TreeGrafter"/>
</dbReference>
<evidence type="ECO:0000313" key="2">
    <source>
        <dbReference type="EMBL" id="ADO82550.1"/>
    </source>
</evidence>
<feature type="transmembrane region" description="Helical" evidence="1">
    <location>
        <begin position="119"/>
        <end position="137"/>
    </location>
</feature>
<dbReference type="RefSeq" id="WP_013387220.1">
    <property type="nucleotide sequence ID" value="NC_014632.1"/>
</dbReference>
<evidence type="ECO:0000256" key="1">
    <source>
        <dbReference type="SAM" id="Phobius"/>
    </source>
</evidence>
<feature type="transmembrane region" description="Helical" evidence="1">
    <location>
        <begin position="86"/>
        <end position="107"/>
    </location>
</feature>
<feature type="transmembrane region" description="Helical" evidence="1">
    <location>
        <begin position="7"/>
        <end position="27"/>
    </location>
</feature>
<dbReference type="HOGENOM" id="CLU_068878_5_1_0"/>
<dbReference type="EMBL" id="CP002281">
    <property type="protein sequence ID" value="ADO82550.1"/>
    <property type="molecule type" value="Genomic_DNA"/>
</dbReference>
<dbReference type="KEGG" id="ipo:Ilyop_0764"/>
<keyword evidence="1" id="KW-0472">Membrane</keyword>
<keyword evidence="1" id="KW-1133">Transmembrane helix</keyword>
<evidence type="ECO:0000313" key="3">
    <source>
        <dbReference type="Proteomes" id="UP000006875"/>
    </source>
</evidence>
<dbReference type="Pfam" id="PF04657">
    <property type="entry name" value="DMT_YdcZ"/>
    <property type="match status" value="1"/>
</dbReference>
<evidence type="ECO:0008006" key="4">
    <source>
        <dbReference type="Google" id="ProtNLM"/>
    </source>
</evidence>
<dbReference type="eggNOG" id="COG3238">
    <property type="taxonomic scope" value="Bacteria"/>
</dbReference>
<protein>
    <recommendedName>
        <fullName evidence="4">Membrane-spanning protein</fullName>
    </recommendedName>
</protein>
<dbReference type="PANTHER" id="PTHR34821">
    <property type="entry name" value="INNER MEMBRANE PROTEIN YDCZ"/>
    <property type="match status" value="1"/>
</dbReference>
<reference evidence="2 3" key="1">
    <citation type="journal article" date="2010" name="Stand. Genomic Sci.">
        <title>Complete genome sequence of Ilyobacter polytropus type strain (CuHbu1).</title>
        <authorList>
            <person name="Sikorski J."/>
            <person name="Chertkov O."/>
            <person name="Lapidus A."/>
            <person name="Nolan M."/>
            <person name="Lucas S."/>
            <person name="Del Rio T.G."/>
            <person name="Tice H."/>
            <person name="Cheng J.F."/>
            <person name="Tapia R."/>
            <person name="Han C."/>
            <person name="Goodwin L."/>
            <person name="Pitluck S."/>
            <person name="Liolios K."/>
            <person name="Ivanova N."/>
            <person name="Mavromatis K."/>
            <person name="Mikhailova N."/>
            <person name="Pati A."/>
            <person name="Chen A."/>
            <person name="Palaniappan K."/>
            <person name="Land M."/>
            <person name="Hauser L."/>
            <person name="Chang Y.J."/>
            <person name="Jeffries C.D."/>
            <person name="Brambilla E."/>
            <person name="Yasawong M."/>
            <person name="Rohde M."/>
            <person name="Pukall R."/>
            <person name="Spring S."/>
            <person name="Goker M."/>
            <person name="Woyke T."/>
            <person name="Bristow J."/>
            <person name="Eisen J.A."/>
            <person name="Markowitz V."/>
            <person name="Hugenholtz P."/>
            <person name="Kyrpides N.C."/>
            <person name="Klenk H.P."/>
        </authorList>
    </citation>
    <scope>NUCLEOTIDE SEQUENCE [LARGE SCALE GENOMIC DNA]</scope>
    <source>
        <strain evidence="3">ATCC 51220 / DSM 2926 / LMG 16218 / CuHBu1</strain>
    </source>
</reference>
<feature type="transmembrane region" description="Helical" evidence="1">
    <location>
        <begin position="33"/>
        <end position="51"/>
    </location>
</feature>
<accession>E3H769</accession>
<dbReference type="AlphaFoldDB" id="E3H769"/>
<proteinExistence type="predicted"/>
<keyword evidence="1" id="KW-0812">Transmembrane</keyword>
<feature type="transmembrane region" description="Helical" evidence="1">
    <location>
        <begin position="63"/>
        <end position="80"/>
    </location>
</feature>
<dbReference type="STRING" id="572544.Ilyop_0764"/>
<dbReference type="Proteomes" id="UP000006875">
    <property type="component" value="Chromosome"/>
</dbReference>
<gene>
    <name evidence="2" type="ordered locus">Ilyop_0764</name>
</gene>